<proteinExistence type="predicted"/>
<keyword evidence="4" id="KW-0804">Transcription</keyword>
<feature type="DNA-binding region" description="H-T-H motif" evidence="5">
    <location>
        <begin position="65"/>
        <end position="84"/>
    </location>
</feature>
<keyword evidence="3 5" id="KW-0238">DNA-binding</keyword>
<dbReference type="PROSITE" id="PS50977">
    <property type="entry name" value="HTH_TETR_2"/>
    <property type="match status" value="1"/>
</dbReference>
<evidence type="ECO:0000256" key="6">
    <source>
        <dbReference type="SAM" id="MobiDB-lite"/>
    </source>
</evidence>
<dbReference type="InterPro" id="IPR004111">
    <property type="entry name" value="Repressor_TetR_C"/>
</dbReference>
<evidence type="ECO:0000256" key="3">
    <source>
        <dbReference type="ARBA" id="ARBA00023125"/>
    </source>
</evidence>
<feature type="region of interest" description="Disordered" evidence="6">
    <location>
        <begin position="1"/>
        <end position="41"/>
    </location>
</feature>
<dbReference type="InterPro" id="IPR003012">
    <property type="entry name" value="Tet_transcr_reg_TetR"/>
</dbReference>
<evidence type="ECO:0000256" key="1">
    <source>
        <dbReference type="ARBA" id="ARBA00022491"/>
    </source>
</evidence>
<name>A0ABV6TZB2_9ACTN</name>
<dbReference type="InterPro" id="IPR050109">
    <property type="entry name" value="HTH-type_TetR-like_transc_reg"/>
</dbReference>
<dbReference type="PANTHER" id="PTHR30055:SF151">
    <property type="entry name" value="TRANSCRIPTIONAL REGULATORY PROTEIN"/>
    <property type="match status" value="1"/>
</dbReference>
<dbReference type="SUPFAM" id="SSF46689">
    <property type="entry name" value="Homeodomain-like"/>
    <property type="match status" value="1"/>
</dbReference>
<dbReference type="PRINTS" id="PR00455">
    <property type="entry name" value="HTHTETR"/>
</dbReference>
<dbReference type="Proteomes" id="UP001589887">
    <property type="component" value="Unassembled WGS sequence"/>
</dbReference>
<gene>
    <name evidence="8" type="ORF">ACFH04_39820</name>
</gene>
<evidence type="ECO:0000313" key="8">
    <source>
        <dbReference type="EMBL" id="MFC0849825.1"/>
    </source>
</evidence>
<comment type="caution">
    <text evidence="8">The sequence shown here is derived from an EMBL/GenBank/DDBJ whole genome shotgun (WGS) entry which is preliminary data.</text>
</comment>
<dbReference type="InterPro" id="IPR036271">
    <property type="entry name" value="Tet_transcr_reg_TetR-rel_C_sf"/>
</dbReference>
<dbReference type="RefSeq" id="WP_394323835.1">
    <property type="nucleotide sequence ID" value="NZ_JBHMQV010000009.1"/>
</dbReference>
<dbReference type="PRINTS" id="PR00400">
    <property type="entry name" value="TETREPRESSOR"/>
</dbReference>
<keyword evidence="9" id="KW-1185">Reference proteome</keyword>
<organism evidence="8 9">
    <name type="scientific">Streptomyces noboritoensis</name>
    <dbReference type="NCBI Taxonomy" id="67337"/>
    <lineage>
        <taxon>Bacteria</taxon>
        <taxon>Bacillati</taxon>
        <taxon>Actinomycetota</taxon>
        <taxon>Actinomycetes</taxon>
        <taxon>Kitasatosporales</taxon>
        <taxon>Streptomycetaceae</taxon>
        <taxon>Streptomyces</taxon>
    </lineage>
</organism>
<dbReference type="Pfam" id="PF00440">
    <property type="entry name" value="TetR_N"/>
    <property type="match status" value="1"/>
</dbReference>
<evidence type="ECO:0000313" key="9">
    <source>
        <dbReference type="Proteomes" id="UP001589887"/>
    </source>
</evidence>
<evidence type="ECO:0000256" key="2">
    <source>
        <dbReference type="ARBA" id="ARBA00023015"/>
    </source>
</evidence>
<accession>A0ABV6TZB2</accession>
<evidence type="ECO:0000256" key="5">
    <source>
        <dbReference type="PROSITE-ProRule" id="PRU00335"/>
    </source>
</evidence>
<evidence type="ECO:0000259" key="7">
    <source>
        <dbReference type="PROSITE" id="PS50977"/>
    </source>
</evidence>
<dbReference type="InterPro" id="IPR001647">
    <property type="entry name" value="HTH_TetR"/>
</dbReference>
<sequence length="256" mass="28690">MPVTRQHGIVRNEEGTPTVTDARTRKRPAARRRPEPGADRQPVTVDRIVRAAFELIEQDGLDALSMRKLADRLDIKAATLYWHVQDKHDLIDLLAEALFADFPMDDLADSEDWKGNLLTFGQAFRAYLVGRRDAAKILTNRFVLGPHLLSSMERLLGWLRSSGLGDRESSYALITCLVYVHGFVLWETTPMSGAVARGETPRDYLEELREELEELSQESFPHTVALAEQLTGPGNDDRFAFGLTCLLDGLAAQTAR</sequence>
<dbReference type="Gene3D" id="1.10.10.60">
    <property type="entry name" value="Homeodomain-like"/>
    <property type="match status" value="1"/>
</dbReference>
<keyword evidence="1" id="KW-0678">Repressor</keyword>
<reference evidence="8 9" key="1">
    <citation type="submission" date="2024-09" db="EMBL/GenBank/DDBJ databases">
        <authorList>
            <person name="Sun Q."/>
            <person name="Mori K."/>
        </authorList>
    </citation>
    <scope>NUCLEOTIDE SEQUENCE [LARGE SCALE GENOMIC DNA]</scope>
    <source>
        <strain evidence="8 9">JCM 4557</strain>
    </source>
</reference>
<dbReference type="EMBL" id="JBHMQV010000009">
    <property type="protein sequence ID" value="MFC0849825.1"/>
    <property type="molecule type" value="Genomic_DNA"/>
</dbReference>
<dbReference type="InterPro" id="IPR009057">
    <property type="entry name" value="Homeodomain-like_sf"/>
</dbReference>
<protein>
    <submittedName>
        <fullName evidence="8">TetR/AcrR family transcriptional regulator</fullName>
    </submittedName>
</protein>
<dbReference type="PANTHER" id="PTHR30055">
    <property type="entry name" value="HTH-TYPE TRANSCRIPTIONAL REGULATOR RUTR"/>
    <property type="match status" value="1"/>
</dbReference>
<keyword evidence="2" id="KW-0805">Transcription regulation</keyword>
<dbReference type="Gene3D" id="1.10.357.10">
    <property type="entry name" value="Tetracycline Repressor, domain 2"/>
    <property type="match status" value="1"/>
</dbReference>
<dbReference type="Pfam" id="PF02909">
    <property type="entry name" value="TetR_C_1"/>
    <property type="match status" value="1"/>
</dbReference>
<dbReference type="SUPFAM" id="SSF48498">
    <property type="entry name" value="Tetracyclin repressor-like, C-terminal domain"/>
    <property type="match status" value="1"/>
</dbReference>
<evidence type="ECO:0000256" key="4">
    <source>
        <dbReference type="ARBA" id="ARBA00023163"/>
    </source>
</evidence>
<feature type="domain" description="HTH tetR-type" evidence="7">
    <location>
        <begin position="42"/>
        <end position="102"/>
    </location>
</feature>